<feature type="compositionally biased region" description="Low complexity" evidence="1">
    <location>
        <begin position="63"/>
        <end position="80"/>
    </location>
</feature>
<dbReference type="AlphaFoldDB" id="A0ABD1UMS7"/>
<protein>
    <submittedName>
        <fullName evidence="2">Uncharacterized protein</fullName>
    </submittedName>
</protein>
<dbReference type="Proteomes" id="UP001604336">
    <property type="component" value="Unassembled WGS sequence"/>
</dbReference>
<feature type="region of interest" description="Disordered" evidence="1">
    <location>
        <begin position="56"/>
        <end position="85"/>
    </location>
</feature>
<dbReference type="EMBL" id="JBFOLK010000003">
    <property type="protein sequence ID" value="KAL2526364.1"/>
    <property type="molecule type" value="Genomic_DNA"/>
</dbReference>
<reference evidence="3" key="1">
    <citation type="submission" date="2024-07" db="EMBL/GenBank/DDBJ databases">
        <title>Two chromosome-level genome assemblies of Korean endemic species Abeliophyllum distichum and Forsythia ovata (Oleaceae).</title>
        <authorList>
            <person name="Jang H."/>
        </authorList>
    </citation>
    <scope>NUCLEOTIDE SEQUENCE [LARGE SCALE GENOMIC DNA]</scope>
</reference>
<evidence type="ECO:0000256" key="1">
    <source>
        <dbReference type="SAM" id="MobiDB-lite"/>
    </source>
</evidence>
<gene>
    <name evidence="2" type="ORF">Adt_11418</name>
</gene>
<organism evidence="2 3">
    <name type="scientific">Abeliophyllum distichum</name>
    <dbReference type="NCBI Taxonomy" id="126358"/>
    <lineage>
        <taxon>Eukaryota</taxon>
        <taxon>Viridiplantae</taxon>
        <taxon>Streptophyta</taxon>
        <taxon>Embryophyta</taxon>
        <taxon>Tracheophyta</taxon>
        <taxon>Spermatophyta</taxon>
        <taxon>Magnoliopsida</taxon>
        <taxon>eudicotyledons</taxon>
        <taxon>Gunneridae</taxon>
        <taxon>Pentapetalae</taxon>
        <taxon>asterids</taxon>
        <taxon>lamiids</taxon>
        <taxon>Lamiales</taxon>
        <taxon>Oleaceae</taxon>
        <taxon>Forsythieae</taxon>
        <taxon>Abeliophyllum</taxon>
    </lineage>
</organism>
<feature type="region of interest" description="Disordered" evidence="1">
    <location>
        <begin position="1"/>
        <end position="20"/>
    </location>
</feature>
<comment type="caution">
    <text evidence="2">The sequence shown here is derived from an EMBL/GenBank/DDBJ whole genome shotgun (WGS) entry which is preliminary data.</text>
</comment>
<name>A0ABD1UMS7_9LAMI</name>
<evidence type="ECO:0000313" key="3">
    <source>
        <dbReference type="Proteomes" id="UP001604336"/>
    </source>
</evidence>
<accession>A0ABD1UMS7</accession>
<keyword evidence="3" id="KW-1185">Reference proteome</keyword>
<evidence type="ECO:0000313" key="2">
    <source>
        <dbReference type="EMBL" id="KAL2526364.1"/>
    </source>
</evidence>
<proteinExistence type="predicted"/>
<sequence length="118" mass="12038">MEISSCRHPPPKSPELIPTDDGLLLASSNIIPTVLTPSKIDPNSKKLVKIAVALGEDPSATDGPPTHTAPTGNAPTGTPPVGDSNVTIGVAVAENLLSACGLAPPADDSLCQQLRKTR</sequence>